<dbReference type="SMART" id="SM00091">
    <property type="entry name" value="PAS"/>
    <property type="match status" value="3"/>
</dbReference>
<reference evidence="20" key="1">
    <citation type="journal article" date="2019" name="Int. J. Syst. Evol. Microbiol.">
        <title>The Global Catalogue of Microorganisms (GCM) 10K type strain sequencing project: providing services to taxonomists for standard genome sequencing and annotation.</title>
        <authorList>
            <consortium name="The Broad Institute Genomics Platform"/>
            <consortium name="The Broad Institute Genome Sequencing Center for Infectious Disease"/>
            <person name="Wu L."/>
            <person name="Ma J."/>
        </authorList>
    </citation>
    <scope>NUCLEOTIDE SEQUENCE [LARGE SCALE GENOMIC DNA]</scope>
    <source>
        <strain evidence="20">NBRC 103632</strain>
    </source>
</reference>
<evidence type="ECO:0000256" key="7">
    <source>
        <dbReference type="ARBA" id="ARBA00022630"/>
    </source>
</evidence>
<comment type="caution">
    <text evidence="19">The sequence shown here is derived from an EMBL/GenBank/DDBJ whole genome shotgun (WGS) entry which is preliminary data.</text>
</comment>
<dbReference type="PROSITE" id="PS50112">
    <property type="entry name" value="PAS"/>
    <property type="match status" value="2"/>
</dbReference>
<keyword evidence="9" id="KW-0808">Transferase</keyword>
<dbReference type="Pfam" id="PF07536">
    <property type="entry name" value="HWE_HK"/>
    <property type="match status" value="1"/>
</dbReference>
<dbReference type="FunFam" id="3.30.450.20:FF:000099">
    <property type="entry name" value="Sensory box sensor histidine kinase"/>
    <property type="match status" value="1"/>
</dbReference>
<evidence type="ECO:0000256" key="11">
    <source>
        <dbReference type="ARBA" id="ARBA00022741"/>
    </source>
</evidence>
<dbReference type="GO" id="GO:0005524">
    <property type="term" value="F:ATP binding"/>
    <property type="evidence" value="ECO:0007669"/>
    <property type="project" value="UniProtKB-KW"/>
</dbReference>
<keyword evidence="20" id="KW-1185">Reference proteome</keyword>
<keyword evidence="4" id="KW-0600">Photoreceptor protein</keyword>
<dbReference type="SMART" id="SM00911">
    <property type="entry name" value="HWE_HK"/>
    <property type="match status" value="1"/>
</dbReference>
<accession>A0AA37TFR3</accession>
<dbReference type="SMART" id="SM00065">
    <property type="entry name" value="GAF"/>
    <property type="match status" value="2"/>
</dbReference>
<dbReference type="SMART" id="SM00086">
    <property type="entry name" value="PAC"/>
    <property type="match status" value="2"/>
</dbReference>
<evidence type="ECO:0000259" key="18">
    <source>
        <dbReference type="PROSITE" id="PS50113"/>
    </source>
</evidence>
<feature type="domain" description="PAC" evidence="18">
    <location>
        <begin position="138"/>
        <end position="190"/>
    </location>
</feature>
<keyword evidence="12" id="KW-0418">Kinase</keyword>
<dbReference type="InterPro" id="IPR003018">
    <property type="entry name" value="GAF"/>
</dbReference>
<evidence type="ECO:0000256" key="15">
    <source>
        <dbReference type="ARBA" id="ARBA00023026"/>
    </source>
</evidence>
<dbReference type="PANTHER" id="PTHR41523:SF7">
    <property type="entry name" value="HISTIDINE KINASE"/>
    <property type="match status" value="1"/>
</dbReference>
<evidence type="ECO:0000313" key="20">
    <source>
        <dbReference type="Proteomes" id="UP001157440"/>
    </source>
</evidence>
<keyword evidence="6" id="KW-0716">Sensory transduction</keyword>
<protein>
    <recommendedName>
        <fullName evidence="3">Blue-light-activated histidine kinase</fullName>
        <ecNumber evidence="2">2.7.13.3</ecNumber>
    </recommendedName>
</protein>
<keyword evidence="7" id="KW-0285">Flavoprotein</keyword>
<dbReference type="InterPro" id="IPR029016">
    <property type="entry name" value="GAF-like_dom_sf"/>
</dbReference>
<evidence type="ECO:0000256" key="5">
    <source>
        <dbReference type="ARBA" id="ARBA00022553"/>
    </source>
</evidence>
<dbReference type="PANTHER" id="PTHR41523">
    <property type="entry name" value="TWO-COMPONENT SYSTEM SENSOR PROTEIN"/>
    <property type="match status" value="1"/>
</dbReference>
<feature type="domain" description="PAC" evidence="18">
    <location>
        <begin position="732"/>
        <end position="785"/>
    </location>
</feature>
<dbReference type="SUPFAM" id="SSF55781">
    <property type="entry name" value="GAF domain-like"/>
    <property type="match status" value="2"/>
</dbReference>
<name>A0AA37TFR3_9HYPH</name>
<keyword evidence="8" id="KW-0288">FMN</keyword>
<dbReference type="InterPro" id="IPR013656">
    <property type="entry name" value="PAS_4"/>
</dbReference>
<dbReference type="CDD" id="cd00130">
    <property type="entry name" value="PAS"/>
    <property type="match status" value="3"/>
</dbReference>
<evidence type="ECO:0000256" key="16">
    <source>
        <dbReference type="ARBA" id="ARBA00023170"/>
    </source>
</evidence>
<dbReference type="NCBIfam" id="TIGR00229">
    <property type="entry name" value="sensory_box"/>
    <property type="match status" value="3"/>
</dbReference>
<organism evidence="19 20">
    <name type="scientific">Methylobacterium tardum</name>
    <dbReference type="NCBI Taxonomy" id="374432"/>
    <lineage>
        <taxon>Bacteria</taxon>
        <taxon>Pseudomonadati</taxon>
        <taxon>Pseudomonadota</taxon>
        <taxon>Alphaproteobacteria</taxon>
        <taxon>Hyphomicrobiales</taxon>
        <taxon>Methylobacteriaceae</taxon>
        <taxon>Methylobacterium</taxon>
    </lineage>
</organism>
<dbReference type="InterPro" id="IPR013655">
    <property type="entry name" value="PAS_fold_3"/>
</dbReference>
<evidence type="ECO:0000256" key="9">
    <source>
        <dbReference type="ARBA" id="ARBA00022679"/>
    </source>
</evidence>
<keyword evidence="15" id="KW-0843">Virulence</keyword>
<dbReference type="GO" id="GO:0004673">
    <property type="term" value="F:protein histidine kinase activity"/>
    <property type="evidence" value="ECO:0007669"/>
    <property type="project" value="UniProtKB-EC"/>
</dbReference>
<dbReference type="EMBL" id="BSPL01000013">
    <property type="protein sequence ID" value="GLS69979.1"/>
    <property type="molecule type" value="Genomic_DNA"/>
</dbReference>
<dbReference type="Proteomes" id="UP001157440">
    <property type="component" value="Unassembled WGS sequence"/>
</dbReference>
<evidence type="ECO:0000259" key="17">
    <source>
        <dbReference type="PROSITE" id="PS50112"/>
    </source>
</evidence>
<dbReference type="InterPro" id="IPR036890">
    <property type="entry name" value="HATPase_C_sf"/>
</dbReference>
<feature type="domain" description="PAS" evidence="17">
    <location>
        <begin position="228"/>
        <end position="270"/>
    </location>
</feature>
<dbReference type="InterPro" id="IPR035965">
    <property type="entry name" value="PAS-like_dom_sf"/>
</dbReference>
<keyword evidence="13" id="KW-0067">ATP-binding</keyword>
<keyword evidence="14" id="KW-0157">Chromophore</keyword>
<dbReference type="InterPro" id="IPR000700">
    <property type="entry name" value="PAS-assoc_C"/>
</dbReference>
<keyword evidence="11" id="KW-0547">Nucleotide-binding</keyword>
<dbReference type="Pfam" id="PF01590">
    <property type="entry name" value="GAF"/>
    <property type="match status" value="2"/>
</dbReference>
<gene>
    <name evidence="19" type="ORF">GCM10007890_19920</name>
</gene>
<dbReference type="Pfam" id="PF08447">
    <property type="entry name" value="PAS_3"/>
    <property type="match status" value="2"/>
</dbReference>
<keyword evidence="5" id="KW-0597">Phosphoprotein</keyword>
<dbReference type="InterPro" id="IPR001610">
    <property type="entry name" value="PAC"/>
</dbReference>
<dbReference type="EC" id="2.7.13.3" evidence="2"/>
<dbReference type="Pfam" id="PF08448">
    <property type="entry name" value="PAS_4"/>
    <property type="match status" value="1"/>
</dbReference>
<evidence type="ECO:0000256" key="6">
    <source>
        <dbReference type="ARBA" id="ARBA00022606"/>
    </source>
</evidence>
<evidence type="ECO:0000256" key="2">
    <source>
        <dbReference type="ARBA" id="ARBA00012438"/>
    </source>
</evidence>
<evidence type="ECO:0000313" key="19">
    <source>
        <dbReference type="EMBL" id="GLS69979.1"/>
    </source>
</evidence>
<sequence length="977" mass="108997">MDERTIIADLERRLAAANAALSEKADIEAASQRIGELGRPAVEDGRIESVEVTEQQRVDELLRESEARHRLLIESWTQAVWETDAAGVVVADSPSWRAYTGQTVDEWLGYGWLDAIHPEDRAFAERQWREAMASHSVVDAEFRLRSPSGGWRWTNVRAAPLLKAEGRIEKWVVVNIDIDARKRAEDALRESEARYHELFESMAEGFAALEAVRDDEGNLTDFRHLARNPASTRVTGLHDEQVLGRLVGEVLPPEDARYWIDAYSQVFVSGEPSHFENFIPALNRWFGINVTPFGRNGVGVFYENITERKRAEAALRESEEQQAFQLQLSDALGSLTDPAEIQAEATRLLAERLDVGWCYFNEFDERGTHATVLRDFHREGVPSMVGVHDLSGERDFLDLVHSGAVLDMPDLTGSEHFSAEAKATYGELGIRSALGAPLLRNGRLAAVLLAADTRVRTWSRVDKGLLKGAAERTWVALQRTRLEAIVREREERQAFLLTLGDAMRTQSTPNAIIEIAARLLGERLNASRIMFAEFDEAKGIADIFFGWFADGAQPFPAVMRLEDYEGPILDDLREGRIVRIEDTNDPALARPDLAAIAELGVSALLSVPLLIGGKLLVNLSVHQHTPRRWTDDEVALAQEIAARLWADLVRARAEASVAAAEAWQRTLVEGIPQLVWRAARGGEWTWASPQWTAYTGQSEPDSRRWGWLEPLHPDDRPAAREVWSQAAQRDGFDVEYRILSRAGHRYRWFQTRATPVRDEAGAIVEWLGTSTDIDDLRAMQVRLEVLINELQHRSRNLLGVVTAVAGKTLRQGSTVESFEERLQALSRAQALLSKAGSDTVEVGAMVRAELAAYAQDGSEKVCVGGPEVQLTARQVQNFALALHELTTNAVKYGALKDGTGSLAVTWEVLLDRRDRRRLALSWVESGVAIKPDKVTRRGYGTELIQEALGYALEADVDYEMSADGVRCRVEMPINQPG</sequence>
<dbReference type="InterPro" id="IPR000014">
    <property type="entry name" value="PAS"/>
</dbReference>
<dbReference type="AlphaFoldDB" id="A0AA37TFR3"/>
<evidence type="ECO:0000256" key="1">
    <source>
        <dbReference type="ARBA" id="ARBA00000085"/>
    </source>
</evidence>
<dbReference type="Gene3D" id="3.30.450.40">
    <property type="match status" value="2"/>
</dbReference>
<proteinExistence type="predicted"/>
<dbReference type="Gene3D" id="3.30.450.20">
    <property type="entry name" value="PAS domain"/>
    <property type="match status" value="3"/>
</dbReference>
<evidence type="ECO:0000256" key="10">
    <source>
        <dbReference type="ARBA" id="ARBA00022737"/>
    </source>
</evidence>
<dbReference type="RefSeq" id="WP_238197283.1">
    <property type="nucleotide sequence ID" value="NZ_BPQZ01000017.1"/>
</dbReference>
<dbReference type="PROSITE" id="PS50113">
    <property type="entry name" value="PAC"/>
    <property type="match status" value="2"/>
</dbReference>
<dbReference type="InterPro" id="IPR011102">
    <property type="entry name" value="Sig_transdc_His_kinase_HWE"/>
</dbReference>
<evidence type="ECO:0000256" key="4">
    <source>
        <dbReference type="ARBA" id="ARBA00022543"/>
    </source>
</evidence>
<dbReference type="Gene3D" id="3.30.565.10">
    <property type="entry name" value="Histidine kinase-like ATPase, C-terminal domain"/>
    <property type="match status" value="1"/>
</dbReference>
<dbReference type="GO" id="GO:0009881">
    <property type="term" value="F:photoreceptor activity"/>
    <property type="evidence" value="ECO:0007669"/>
    <property type="project" value="UniProtKB-KW"/>
</dbReference>
<dbReference type="SUPFAM" id="SSF55785">
    <property type="entry name" value="PYP-like sensor domain (PAS domain)"/>
    <property type="match status" value="3"/>
</dbReference>
<feature type="domain" description="PAS" evidence="17">
    <location>
        <begin position="65"/>
        <end position="135"/>
    </location>
</feature>
<evidence type="ECO:0000256" key="3">
    <source>
        <dbReference type="ARBA" id="ARBA00021740"/>
    </source>
</evidence>
<comment type="catalytic activity">
    <reaction evidence="1">
        <text>ATP + protein L-histidine = ADP + protein N-phospho-L-histidine.</text>
        <dbReference type="EC" id="2.7.13.3"/>
    </reaction>
</comment>
<keyword evidence="16" id="KW-0675">Receptor</keyword>
<evidence type="ECO:0000256" key="8">
    <source>
        <dbReference type="ARBA" id="ARBA00022643"/>
    </source>
</evidence>
<evidence type="ECO:0000256" key="13">
    <source>
        <dbReference type="ARBA" id="ARBA00022840"/>
    </source>
</evidence>
<evidence type="ECO:0000256" key="12">
    <source>
        <dbReference type="ARBA" id="ARBA00022777"/>
    </source>
</evidence>
<evidence type="ECO:0000256" key="14">
    <source>
        <dbReference type="ARBA" id="ARBA00022991"/>
    </source>
</evidence>
<keyword evidence="10" id="KW-0677">Repeat</keyword>